<dbReference type="GO" id="GO:0008270">
    <property type="term" value="F:zinc ion binding"/>
    <property type="evidence" value="ECO:0007669"/>
    <property type="project" value="UniProtKB-KW"/>
</dbReference>
<evidence type="ECO:0000259" key="3">
    <source>
        <dbReference type="PROSITE" id="PS50157"/>
    </source>
</evidence>
<organism evidence="4 5">
    <name type="scientific">Paramarasmius palmivorus</name>
    <dbReference type="NCBI Taxonomy" id="297713"/>
    <lineage>
        <taxon>Eukaryota</taxon>
        <taxon>Fungi</taxon>
        <taxon>Dikarya</taxon>
        <taxon>Basidiomycota</taxon>
        <taxon>Agaricomycotina</taxon>
        <taxon>Agaricomycetes</taxon>
        <taxon>Agaricomycetidae</taxon>
        <taxon>Agaricales</taxon>
        <taxon>Marasmiineae</taxon>
        <taxon>Marasmiaceae</taxon>
        <taxon>Paramarasmius</taxon>
    </lineage>
</organism>
<feature type="region of interest" description="Disordered" evidence="2">
    <location>
        <begin position="208"/>
        <end position="248"/>
    </location>
</feature>
<dbReference type="PROSITE" id="PS50157">
    <property type="entry name" value="ZINC_FINGER_C2H2_2"/>
    <property type="match status" value="1"/>
</dbReference>
<evidence type="ECO:0000313" key="5">
    <source>
        <dbReference type="Proteomes" id="UP001383192"/>
    </source>
</evidence>
<dbReference type="AlphaFoldDB" id="A0AAW0BYQ9"/>
<feature type="region of interest" description="Disordered" evidence="2">
    <location>
        <begin position="66"/>
        <end position="85"/>
    </location>
</feature>
<dbReference type="EMBL" id="JAYKXP010000075">
    <property type="protein sequence ID" value="KAK7030449.1"/>
    <property type="molecule type" value="Genomic_DNA"/>
</dbReference>
<keyword evidence="1" id="KW-0862">Zinc</keyword>
<keyword evidence="1" id="KW-0479">Metal-binding</keyword>
<feature type="compositionally biased region" description="Polar residues" evidence="2">
    <location>
        <begin position="443"/>
        <end position="453"/>
    </location>
</feature>
<sequence>MAEKSVLGHRESNTHVPEVTETRTRQEHDEAVAESWLELFSSCGVAIEPHDPSDAHEVLRRLFSPITDQPTSQSPPDIPGGVENSRRSLGLERQNVLATTNSASGLQPIATRSRIPSLSQGNVLEEASPKPDGPLPKADHTPKHHSNFAGSCANLPSYVSSPADGEPRKTAANATDPEASDEYWASLFEFDIPTQHRHPLNAPLAQDGFNGQWDPNLSPLGSSYPPMPLSASATPMPSQPPTPTTEGSLALSSVSHAAYYYNAKDTSHYATPPYSRVSTPFVSHPVPTGPLNQQTQSAKRTVSIPISEPRPGLPATTNVHPIAHLPTPRSSITPSPRLTSGYPPGPILPPPQLATSREGTPRLAQISCSPNPSAPVPITNSTRSHRVETPPPSARIIASIGKKVQVSQPVAGPYSKRNQLPRQQRPLPRLRSPGPMMHPQGENPKSTAPSMDQGSHVPLERGKAPETGNNVRKRKARVDASVTSRSSKRHVASAETSKGHAEAPVASSSRMELSTVGSASTSETTRKQSLRPDGSEKTYPPPKSRPSVAHPISHQLIHDRFLFRGQYNARSRDFTAGTQEDSYETCFYYLRVGVTTLGDPYSSVRLVTTSPQRAAPHQKETIASSKKIPTGARCKFWLPLHKPAMELSDDYHQLSTAFAGIRDSSAALAQATSHENLILISCQVKTQVPDATFERRCPGSYTIFHWLNVEGLATIKNSESDAAQRPLAFGTESVFDGISGGATWELSVNGANINGLESGFETGHDTTMSSIQDCWRLLTPPFCSSTTPSFGPALLPAPAPTGLTPEPLFLASDCTSSTLNGHNSYVPNLAPTLFAPNGPSNVLPPSMIHSHDPPTASLDWDSQALVQRSMAITPYQREPHAAMAHEPLISMQPFTLTHCTPPLLPIHRQVKSQPPSQQIAFPSHFDNAVRVQTEVAPANSLPYPTPLGPWLPQTQVLESSGVFTFSVRFGPIPNGQQHLFHTGLPAIPGQKRRLEEECASQLHSLSQASVGFRCRWTGKRSTHCTRIFANEFQLANHVYDTHYDESRNAKTRLFSCLWHSGCDNNSTDLHGRPKEPGFADWSNLKRHIMEVHCGITRSMKYGPRKRQKL</sequence>
<comment type="caution">
    <text evidence="4">The sequence shown here is derived from an EMBL/GenBank/DDBJ whole genome shotgun (WGS) entry which is preliminary data.</text>
</comment>
<feature type="region of interest" description="Disordered" evidence="2">
    <location>
        <begin position="305"/>
        <end position="391"/>
    </location>
</feature>
<feature type="compositionally biased region" description="Polar residues" evidence="2">
    <location>
        <begin position="66"/>
        <end position="75"/>
    </location>
</feature>
<feature type="region of interest" description="Disordered" evidence="2">
    <location>
        <begin position="99"/>
        <end position="153"/>
    </location>
</feature>
<keyword evidence="5" id="KW-1185">Reference proteome</keyword>
<evidence type="ECO:0000313" key="4">
    <source>
        <dbReference type="EMBL" id="KAK7030449.1"/>
    </source>
</evidence>
<protein>
    <recommendedName>
        <fullName evidence="3">C2H2-type domain-containing protein</fullName>
    </recommendedName>
</protein>
<dbReference type="InterPro" id="IPR013087">
    <property type="entry name" value="Znf_C2H2_type"/>
</dbReference>
<evidence type="ECO:0000256" key="2">
    <source>
        <dbReference type="SAM" id="MobiDB-lite"/>
    </source>
</evidence>
<feature type="compositionally biased region" description="Pro residues" evidence="2">
    <location>
        <begin position="343"/>
        <end position="352"/>
    </location>
</feature>
<feature type="region of interest" description="Disordered" evidence="2">
    <location>
        <begin position="158"/>
        <end position="177"/>
    </location>
</feature>
<name>A0AAW0BYQ9_9AGAR</name>
<feature type="compositionally biased region" description="Polar residues" evidence="2">
    <location>
        <begin position="506"/>
        <end position="523"/>
    </location>
</feature>
<feature type="domain" description="C2H2-type" evidence="3">
    <location>
        <begin position="1012"/>
        <end position="1047"/>
    </location>
</feature>
<reference evidence="4 5" key="1">
    <citation type="submission" date="2024-01" db="EMBL/GenBank/DDBJ databases">
        <title>A draft genome for a cacao thread blight-causing isolate of Paramarasmius palmivorus.</title>
        <authorList>
            <person name="Baruah I.K."/>
            <person name="Bukari Y."/>
            <person name="Amoako-Attah I."/>
            <person name="Meinhardt L.W."/>
            <person name="Bailey B.A."/>
            <person name="Cohen S.P."/>
        </authorList>
    </citation>
    <scope>NUCLEOTIDE SEQUENCE [LARGE SCALE GENOMIC DNA]</scope>
    <source>
        <strain evidence="4 5">GH-12</strain>
    </source>
</reference>
<evidence type="ECO:0000256" key="1">
    <source>
        <dbReference type="PROSITE-ProRule" id="PRU00042"/>
    </source>
</evidence>
<feature type="region of interest" description="Disordered" evidence="2">
    <location>
        <begin position="406"/>
        <end position="550"/>
    </location>
</feature>
<proteinExistence type="predicted"/>
<feature type="region of interest" description="Disordered" evidence="2">
    <location>
        <begin position="1"/>
        <end position="30"/>
    </location>
</feature>
<keyword evidence="1" id="KW-0863">Zinc-finger</keyword>
<gene>
    <name evidence="4" type="ORF">VNI00_014034</name>
</gene>
<feature type="compositionally biased region" description="Low complexity" evidence="2">
    <location>
        <begin position="325"/>
        <end position="340"/>
    </location>
</feature>
<accession>A0AAW0BYQ9</accession>
<feature type="compositionally biased region" description="Low complexity" evidence="2">
    <location>
        <begin position="420"/>
        <end position="431"/>
    </location>
</feature>
<dbReference type="Proteomes" id="UP001383192">
    <property type="component" value="Unassembled WGS sequence"/>
</dbReference>